<keyword evidence="2" id="KW-1185">Reference proteome</keyword>
<evidence type="ECO:0000313" key="2">
    <source>
        <dbReference type="Proteomes" id="UP000271889"/>
    </source>
</evidence>
<proteinExistence type="predicted"/>
<dbReference type="AlphaFoldDB" id="A0A3P6T6H4"/>
<gene>
    <name evidence="1" type="ORF">CGOC_LOCUS7502</name>
</gene>
<organism evidence="1 2">
    <name type="scientific">Cylicostephanus goldi</name>
    <name type="common">Nematode worm</name>
    <dbReference type="NCBI Taxonomy" id="71465"/>
    <lineage>
        <taxon>Eukaryota</taxon>
        <taxon>Metazoa</taxon>
        <taxon>Ecdysozoa</taxon>
        <taxon>Nematoda</taxon>
        <taxon>Chromadorea</taxon>
        <taxon>Rhabditida</taxon>
        <taxon>Rhabditina</taxon>
        <taxon>Rhabditomorpha</taxon>
        <taxon>Strongyloidea</taxon>
        <taxon>Strongylidae</taxon>
        <taxon>Cylicostephanus</taxon>
    </lineage>
</organism>
<dbReference type="EMBL" id="UYRV01026180">
    <property type="protein sequence ID" value="VDK78849.1"/>
    <property type="molecule type" value="Genomic_DNA"/>
</dbReference>
<evidence type="ECO:0008006" key="3">
    <source>
        <dbReference type="Google" id="ProtNLM"/>
    </source>
</evidence>
<dbReference type="OrthoDB" id="3226at2759"/>
<dbReference type="Proteomes" id="UP000271889">
    <property type="component" value="Unassembled WGS sequence"/>
</dbReference>
<evidence type="ECO:0000313" key="1">
    <source>
        <dbReference type="EMBL" id="VDK78849.1"/>
    </source>
</evidence>
<sequence>MKRYGQHLFPDNVLKAMSEDLYYIGIHIRRGMDIDMNEKNRRHGHIAAPADYYKRAMDVAKSGKENASFNISLNS</sequence>
<name>A0A3P6T6H4_CYLGO</name>
<reference evidence="1 2" key="1">
    <citation type="submission" date="2018-11" db="EMBL/GenBank/DDBJ databases">
        <authorList>
            <consortium name="Pathogen Informatics"/>
        </authorList>
    </citation>
    <scope>NUCLEOTIDE SEQUENCE [LARGE SCALE GENOMIC DNA]</scope>
</reference>
<protein>
    <recommendedName>
        <fullName evidence="3">L-Fucosyltransferase</fullName>
    </recommendedName>
</protein>
<accession>A0A3P6T6H4</accession>